<organism evidence="1 2">
    <name type="scientific">Aerococcus christensenii</name>
    <dbReference type="NCBI Taxonomy" id="87541"/>
    <lineage>
        <taxon>Bacteria</taxon>
        <taxon>Bacillati</taxon>
        <taxon>Bacillota</taxon>
        <taxon>Bacilli</taxon>
        <taxon>Lactobacillales</taxon>
        <taxon>Aerococcaceae</taxon>
        <taxon>Aerococcus</taxon>
    </lineage>
</organism>
<comment type="caution">
    <text evidence="1">The sequence shown here is derived from an EMBL/GenBank/DDBJ whole genome shotgun (WGS) entry which is preliminary data.</text>
</comment>
<dbReference type="EMBL" id="LSCQ01000020">
    <property type="protein sequence ID" value="KXB37731.1"/>
    <property type="molecule type" value="Genomic_DNA"/>
</dbReference>
<sequence>MERNGGVKGRPVPNSETYLWDFALRLCSEVRLTLINYTDGFFCGFKIKRTKSKKNSKFFLKPKFFLAFCFRYGYKVYWNLMKGDDLCRTKNRLQQKKSSSTQEFIRLPLFFKKRLDLFYYLYIRCI</sequence>
<name>A0A133Y3I4_9LACT</name>
<reference evidence="1 2" key="1">
    <citation type="submission" date="2016-01" db="EMBL/GenBank/DDBJ databases">
        <authorList>
            <person name="Oliw E.H."/>
        </authorList>
    </citation>
    <scope>NUCLEOTIDE SEQUENCE [LARGE SCALE GENOMIC DNA]</scope>
    <source>
        <strain evidence="1 2">KA00635</strain>
    </source>
</reference>
<proteinExistence type="predicted"/>
<gene>
    <name evidence="1" type="ORF">HMPREF3187_00447</name>
</gene>
<protein>
    <submittedName>
        <fullName evidence="1">Uncharacterized protein</fullName>
    </submittedName>
</protein>
<evidence type="ECO:0000313" key="1">
    <source>
        <dbReference type="EMBL" id="KXB37731.1"/>
    </source>
</evidence>
<evidence type="ECO:0000313" key="2">
    <source>
        <dbReference type="Proteomes" id="UP000070422"/>
    </source>
</evidence>
<accession>A0A133Y3I4</accession>
<dbReference type="Proteomes" id="UP000070422">
    <property type="component" value="Unassembled WGS sequence"/>
</dbReference>
<dbReference type="AlphaFoldDB" id="A0A133Y3I4"/>